<accession>A0A8S5V3V0</accession>
<name>A0A8S5V3V0_9CAUD</name>
<proteinExistence type="predicted"/>
<feature type="compositionally biased region" description="Basic and acidic residues" evidence="1">
    <location>
        <begin position="1"/>
        <end position="15"/>
    </location>
</feature>
<organism evidence="2">
    <name type="scientific">Siphoviridae sp. cteDy1</name>
    <dbReference type="NCBI Taxonomy" id="2825587"/>
    <lineage>
        <taxon>Viruses</taxon>
        <taxon>Duplodnaviria</taxon>
        <taxon>Heunggongvirae</taxon>
        <taxon>Uroviricota</taxon>
        <taxon>Caudoviricetes</taxon>
    </lineage>
</organism>
<evidence type="ECO:0000313" key="2">
    <source>
        <dbReference type="EMBL" id="DAG01434.1"/>
    </source>
</evidence>
<dbReference type="EMBL" id="BK016192">
    <property type="protein sequence ID" value="DAG01434.1"/>
    <property type="molecule type" value="Genomic_DNA"/>
</dbReference>
<protein>
    <submittedName>
        <fullName evidence="2">Replication protein O</fullName>
    </submittedName>
</protein>
<reference evidence="2" key="1">
    <citation type="journal article" date="2021" name="Proc. Natl. Acad. Sci. U.S.A.">
        <title>A Catalog of Tens of Thousands of Viruses from Human Metagenomes Reveals Hidden Associations with Chronic Diseases.</title>
        <authorList>
            <person name="Tisza M.J."/>
            <person name="Buck C.B."/>
        </authorList>
    </citation>
    <scope>NUCLEOTIDE SEQUENCE</scope>
    <source>
        <strain evidence="2">CteDy1</strain>
    </source>
</reference>
<evidence type="ECO:0000256" key="1">
    <source>
        <dbReference type="SAM" id="MobiDB-lite"/>
    </source>
</evidence>
<feature type="region of interest" description="Disordered" evidence="1">
    <location>
        <begin position="174"/>
        <end position="200"/>
    </location>
</feature>
<feature type="region of interest" description="Disordered" evidence="1">
    <location>
        <begin position="1"/>
        <end position="21"/>
    </location>
</feature>
<sequence length="305" mass="35363">MGFPLHRDEDTEGYTKRAPTNVANRSREIPKQVCYLPFTTGVHKRSKFLPTMTYIDYVNQFWKTHQSVAFSSNEVYLYFFLLNECNSRGWENPFECPNRRIVLATGISEPTVIEVRNRLQQKGLLQFESGKKNAKSPVYYLNDLSKPLSKPLSNDLSKPLSKKANINIRLKSKDNNNSSELFKPDQEKPKKKPSKPKTEFIAPTLEQVKDYFRDKLPDWEQQAEIFFYHFDALSWKNTNGAKIERWDSRANLWIIEKRLQNGNKPTKTDHCDNVPRTDTSIQEKAGDTDTAPANLEKWINSLPIG</sequence>